<organism evidence="17 18">
    <name type="scientific">Ramlibacter lithotrophicus</name>
    <dbReference type="NCBI Taxonomy" id="2606681"/>
    <lineage>
        <taxon>Bacteria</taxon>
        <taxon>Pseudomonadati</taxon>
        <taxon>Pseudomonadota</taxon>
        <taxon>Betaproteobacteria</taxon>
        <taxon>Burkholderiales</taxon>
        <taxon>Comamonadaceae</taxon>
        <taxon>Ramlibacter</taxon>
    </lineage>
</organism>
<dbReference type="Pfam" id="PF00702">
    <property type="entry name" value="Hydrolase"/>
    <property type="match status" value="1"/>
</dbReference>
<keyword evidence="18" id="KW-1185">Reference proteome</keyword>
<comment type="subcellular location">
    <subcellularLocation>
        <location evidence="1">Cell membrane</location>
        <topology evidence="1">Multi-pass membrane protein</topology>
    </subcellularLocation>
</comment>
<dbReference type="InterPro" id="IPR023299">
    <property type="entry name" value="ATPase_P-typ_cyto_dom_N"/>
</dbReference>
<dbReference type="AlphaFoldDB" id="A0A7X6DES6"/>
<dbReference type="InterPro" id="IPR023298">
    <property type="entry name" value="ATPase_P-typ_TM_dom_sf"/>
</dbReference>
<dbReference type="PRINTS" id="PR00119">
    <property type="entry name" value="CATATPASE"/>
</dbReference>
<gene>
    <name evidence="17" type="ORF">RAMLITH_08050</name>
</gene>
<dbReference type="InterPro" id="IPR036412">
    <property type="entry name" value="HAD-like_sf"/>
</dbReference>
<keyword evidence="11" id="KW-1278">Translocase</keyword>
<keyword evidence="3" id="KW-0813">Transport</keyword>
<keyword evidence="13" id="KW-0406">Ion transport</keyword>
<dbReference type="PANTHER" id="PTHR43520">
    <property type="entry name" value="ATP7, ISOFORM B"/>
    <property type="match status" value="1"/>
</dbReference>
<dbReference type="GO" id="GO:0005507">
    <property type="term" value="F:copper ion binding"/>
    <property type="evidence" value="ECO:0007669"/>
    <property type="project" value="TreeGrafter"/>
</dbReference>
<proteinExistence type="inferred from homology"/>
<feature type="domain" description="HMA" evidence="16">
    <location>
        <begin position="44"/>
        <end position="110"/>
    </location>
</feature>
<evidence type="ECO:0000256" key="2">
    <source>
        <dbReference type="ARBA" id="ARBA00006024"/>
    </source>
</evidence>
<dbReference type="InterPro" id="IPR059000">
    <property type="entry name" value="ATPase_P-type_domA"/>
</dbReference>
<feature type="transmembrane region" description="Helical" evidence="15">
    <location>
        <begin position="229"/>
        <end position="247"/>
    </location>
</feature>
<dbReference type="Gene3D" id="3.40.1110.10">
    <property type="entry name" value="Calcium-transporting ATPase, cytoplasmic domain N"/>
    <property type="match status" value="1"/>
</dbReference>
<dbReference type="Gene3D" id="3.40.50.1000">
    <property type="entry name" value="HAD superfamily/HAD-like"/>
    <property type="match status" value="1"/>
</dbReference>
<keyword evidence="14 15" id="KW-0472">Membrane</keyword>
<dbReference type="PROSITE" id="PS50846">
    <property type="entry name" value="HMA_2"/>
    <property type="match status" value="1"/>
</dbReference>
<evidence type="ECO:0000256" key="12">
    <source>
        <dbReference type="ARBA" id="ARBA00022989"/>
    </source>
</evidence>
<protein>
    <submittedName>
        <fullName evidence="17">Cation-translocating P-type ATPase</fullName>
    </submittedName>
</protein>
<dbReference type="GO" id="GO:0043682">
    <property type="term" value="F:P-type divalent copper transporter activity"/>
    <property type="evidence" value="ECO:0007669"/>
    <property type="project" value="TreeGrafter"/>
</dbReference>
<evidence type="ECO:0000313" key="17">
    <source>
        <dbReference type="EMBL" id="NKE65773.1"/>
    </source>
</evidence>
<dbReference type="GO" id="GO:0016887">
    <property type="term" value="F:ATP hydrolysis activity"/>
    <property type="evidence" value="ECO:0007669"/>
    <property type="project" value="InterPro"/>
</dbReference>
<dbReference type="InterPro" id="IPR036163">
    <property type="entry name" value="HMA_dom_sf"/>
</dbReference>
<evidence type="ECO:0000256" key="7">
    <source>
        <dbReference type="ARBA" id="ARBA00022723"/>
    </source>
</evidence>
<dbReference type="EMBL" id="VTOX01000002">
    <property type="protein sequence ID" value="NKE65773.1"/>
    <property type="molecule type" value="Genomic_DNA"/>
</dbReference>
<evidence type="ECO:0000256" key="5">
    <source>
        <dbReference type="ARBA" id="ARBA00022553"/>
    </source>
</evidence>
<dbReference type="GO" id="GO:0005886">
    <property type="term" value="C:plasma membrane"/>
    <property type="evidence" value="ECO:0007669"/>
    <property type="project" value="UniProtKB-SubCell"/>
</dbReference>
<dbReference type="NCBIfam" id="TIGR01494">
    <property type="entry name" value="ATPase_P-type"/>
    <property type="match status" value="1"/>
</dbReference>
<dbReference type="NCBIfam" id="TIGR01525">
    <property type="entry name" value="ATPase-IB_hvy"/>
    <property type="match status" value="1"/>
</dbReference>
<comment type="caution">
    <text evidence="17">The sequence shown here is derived from an EMBL/GenBank/DDBJ whole genome shotgun (WGS) entry which is preliminary data.</text>
</comment>
<dbReference type="PROSITE" id="PS01229">
    <property type="entry name" value="COF_2"/>
    <property type="match status" value="1"/>
</dbReference>
<evidence type="ECO:0000259" key="16">
    <source>
        <dbReference type="PROSITE" id="PS50846"/>
    </source>
</evidence>
<evidence type="ECO:0000256" key="4">
    <source>
        <dbReference type="ARBA" id="ARBA00022475"/>
    </source>
</evidence>
<feature type="transmembrane region" description="Helical" evidence="15">
    <location>
        <begin position="201"/>
        <end position="217"/>
    </location>
</feature>
<evidence type="ECO:0000256" key="15">
    <source>
        <dbReference type="RuleBase" id="RU362081"/>
    </source>
</evidence>
<dbReference type="SUPFAM" id="SSF55008">
    <property type="entry name" value="HMA, heavy metal-associated domain"/>
    <property type="match status" value="1"/>
</dbReference>
<reference evidence="17 18" key="1">
    <citation type="journal article" date="2020" name="Nature">
        <title>Bacterial chemolithoautotrophy via manganese oxidation.</title>
        <authorList>
            <person name="Yu H."/>
            <person name="Leadbetter J.R."/>
        </authorList>
    </citation>
    <scope>NUCLEOTIDE SEQUENCE [LARGE SCALE GENOMIC DNA]</scope>
    <source>
        <strain evidence="17 18">RBP-1</strain>
    </source>
</reference>
<dbReference type="Pfam" id="PF00403">
    <property type="entry name" value="HMA"/>
    <property type="match status" value="1"/>
</dbReference>
<dbReference type="SUPFAM" id="SSF81665">
    <property type="entry name" value="Calcium ATPase, transmembrane domain M"/>
    <property type="match status" value="1"/>
</dbReference>
<dbReference type="SUPFAM" id="SSF81653">
    <property type="entry name" value="Calcium ATPase, transduction domain A"/>
    <property type="match status" value="1"/>
</dbReference>
<sequence>MQPDVLAPDTGRVQAAPAGGWHAVDDPLEWAAFSRPLRDHEGWQESYLAIQGMHCASCALTVEQALAQVPGVQAVQVNGASATARVTWSPETSRPSQWLAALQRAGYGAVPAGDLLDAAARTREQRLLLWRWLVAGFCMMQVMMYAWPAYVAAPGEITPDIASLLRWASWVLTLPVVLFSCWPFLAAALRDLRRRTVGMDVPVAAGIAIAFGASTAATFDPSGILGSEVWFDSVTMFVFFLLSGRLLEQRLRDRTAGSLEALMRRLPQAIERQRPDGGFERVAARRLAARDVIRVLPGEVFPADGVVLEGRTRVDESLLTGESRPLARAAGEPVIAGSQNLSGVVLVRVERTGGETRYAGIVALMEQAAVEKPRLARIADRIASPFLLAVLAAAAGSAAWWWAVDPAQALGVAVAVLIVTCPCALSLATPAATLAAAGALARQGILVRRLQGLESCAGIDTVVFDKTGTLTLDRMGVCATRTRPGVDAGEAVALAASLARHSLHPASRAIVAAAGSETWPASEVAEQAGRGVEGRLTVPGAPARQLRLGSAAFCGAPAGAAPAGQSMVHLADDAGWLARFELDETIRTDAAAAVAVLRREGLQVQLLSGDAAPAVQRLARRAGIAEAHGDCSPEDKLDRVRRAQAAGRRVAMVGDGVNDGPVLARADVSIAMGDAVPLAQARSDFIVLGGQLLAVGTLVAQARRTQRIVRQNLAWAAGYNAVCVPLAVVGWMPPWLAGLGMAASSLLVVANAARLARISGPAGEGEATAAPVPLAGQSA</sequence>
<evidence type="ECO:0000256" key="11">
    <source>
        <dbReference type="ARBA" id="ARBA00022967"/>
    </source>
</evidence>
<dbReference type="PROSITE" id="PS00154">
    <property type="entry name" value="ATPASE_E1_E2"/>
    <property type="match status" value="1"/>
</dbReference>
<dbReference type="Gene3D" id="3.30.70.100">
    <property type="match status" value="1"/>
</dbReference>
<evidence type="ECO:0000256" key="6">
    <source>
        <dbReference type="ARBA" id="ARBA00022692"/>
    </source>
</evidence>
<dbReference type="InterPro" id="IPR001757">
    <property type="entry name" value="P_typ_ATPase"/>
</dbReference>
<evidence type="ECO:0000256" key="9">
    <source>
        <dbReference type="ARBA" id="ARBA00022840"/>
    </source>
</evidence>
<dbReference type="Proteomes" id="UP000521868">
    <property type="component" value="Unassembled WGS sequence"/>
</dbReference>
<keyword evidence="4 15" id="KW-1003">Cell membrane</keyword>
<keyword evidence="12 15" id="KW-1133">Transmembrane helix</keyword>
<evidence type="ECO:0000256" key="13">
    <source>
        <dbReference type="ARBA" id="ARBA00023065"/>
    </source>
</evidence>
<dbReference type="GO" id="GO:0055070">
    <property type="term" value="P:copper ion homeostasis"/>
    <property type="evidence" value="ECO:0007669"/>
    <property type="project" value="TreeGrafter"/>
</dbReference>
<evidence type="ECO:0000256" key="1">
    <source>
        <dbReference type="ARBA" id="ARBA00004651"/>
    </source>
</evidence>
<dbReference type="Pfam" id="PF00122">
    <property type="entry name" value="E1-E2_ATPase"/>
    <property type="match status" value="1"/>
</dbReference>
<dbReference type="NCBIfam" id="TIGR01511">
    <property type="entry name" value="ATPase-IB1_Cu"/>
    <property type="match status" value="1"/>
</dbReference>
<dbReference type="Gene3D" id="2.70.150.10">
    <property type="entry name" value="Calcium-transporting ATPase, cytoplasmic transduction domain A"/>
    <property type="match status" value="1"/>
</dbReference>
<dbReference type="CDD" id="cd00371">
    <property type="entry name" value="HMA"/>
    <property type="match status" value="1"/>
</dbReference>
<feature type="transmembrane region" description="Helical" evidence="15">
    <location>
        <begin position="382"/>
        <end position="403"/>
    </location>
</feature>
<evidence type="ECO:0000256" key="3">
    <source>
        <dbReference type="ARBA" id="ARBA00022448"/>
    </source>
</evidence>
<dbReference type="SUPFAM" id="SSF56784">
    <property type="entry name" value="HAD-like"/>
    <property type="match status" value="1"/>
</dbReference>
<evidence type="ECO:0000256" key="8">
    <source>
        <dbReference type="ARBA" id="ARBA00022741"/>
    </source>
</evidence>
<comment type="similarity">
    <text evidence="2 15">Belongs to the cation transport ATPase (P-type) (TC 3.A.3) family. Type IB subfamily.</text>
</comment>
<dbReference type="InterPro" id="IPR008250">
    <property type="entry name" value="ATPase_P-typ_transduc_dom_A_sf"/>
</dbReference>
<name>A0A7X6DES6_9BURK</name>
<dbReference type="InterPro" id="IPR027256">
    <property type="entry name" value="P-typ_ATPase_IB"/>
</dbReference>
<dbReference type="InterPro" id="IPR006121">
    <property type="entry name" value="HMA_dom"/>
</dbReference>
<keyword evidence="9 15" id="KW-0067">ATP-binding</keyword>
<accession>A0A7X6DES6</accession>
<feature type="transmembrane region" description="Helical" evidence="15">
    <location>
        <begin position="713"/>
        <end position="729"/>
    </location>
</feature>
<keyword evidence="8 15" id="KW-0547">Nucleotide-binding</keyword>
<evidence type="ECO:0000313" key="18">
    <source>
        <dbReference type="Proteomes" id="UP000521868"/>
    </source>
</evidence>
<feature type="transmembrane region" description="Helical" evidence="15">
    <location>
        <begin position="128"/>
        <end position="147"/>
    </location>
</feature>
<dbReference type="GO" id="GO:0005524">
    <property type="term" value="F:ATP binding"/>
    <property type="evidence" value="ECO:0007669"/>
    <property type="project" value="UniProtKB-UniRule"/>
</dbReference>
<dbReference type="InterPro" id="IPR018303">
    <property type="entry name" value="ATPase_P-typ_P_site"/>
</dbReference>
<evidence type="ECO:0000256" key="10">
    <source>
        <dbReference type="ARBA" id="ARBA00022842"/>
    </source>
</evidence>
<dbReference type="PANTHER" id="PTHR43520:SF5">
    <property type="entry name" value="CATION-TRANSPORTING P-TYPE ATPASE-RELATED"/>
    <property type="match status" value="1"/>
</dbReference>
<keyword evidence="6 15" id="KW-0812">Transmembrane</keyword>
<dbReference type="RefSeq" id="WP_168106859.1">
    <property type="nucleotide sequence ID" value="NZ_VTOX01000002.1"/>
</dbReference>
<keyword evidence="7 15" id="KW-0479">Metal-binding</keyword>
<feature type="transmembrane region" description="Helical" evidence="15">
    <location>
        <begin position="167"/>
        <end position="189"/>
    </location>
</feature>
<evidence type="ECO:0000256" key="14">
    <source>
        <dbReference type="ARBA" id="ARBA00023136"/>
    </source>
</evidence>
<keyword evidence="10" id="KW-0460">Magnesium</keyword>
<feature type="transmembrane region" description="Helical" evidence="15">
    <location>
        <begin position="409"/>
        <end position="441"/>
    </location>
</feature>
<dbReference type="InterPro" id="IPR023214">
    <property type="entry name" value="HAD_sf"/>
</dbReference>
<keyword evidence="5" id="KW-0597">Phosphoprotein</keyword>